<dbReference type="Gene3D" id="2.60.120.260">
    <property type="entry name" value="Galactose-binding domain-like"/>
    <property type="match status" value="1"/>
</dbReference>
<organism evidence="2 3">
    <name type="scientific">Cladophialophora immunda</name>
    <dbReference type="NCBI Taxonomy" id="569365"/>
    <lineage>
        <taxon>Eukaryota</taxon>
        <taxon>Fungi</taxon>
        <taxon>Dikarya</taxon>
        <taxon>Ascomycota</taxon>
        <taxon>Pezizomycotina</taxon>
        <taxon>Eurotiomycetes</taxon>
        <taxon>Chaetothyriomycetidae</taxon>
        <taxon>Chaetothyriales</taxon>
        <taxon>Herpotrichiellaceae</taxon>
        <taxon>Cladophialophora</taxon>
    </lineage>
</organism>
<dbReference type="InterPro" id="IPR008928">
    <property type="entry name" value="6-hairpin_glycosidase_sf"/>
</dbReference>
<dbReference type="VEuPathDB" id="FungiDB:PV07_11397"/>
<accession>A0A0D2AE61</accession>
<feature type="domain" description="Alpha-L-rhamnosidase six-hairpin glycosidase" evidence="1">
    <location>
        <begin position="241"/>
        <end position="478"/>
    </location>
</feature>
<dbReference type="GO" id="GO:0005975">
    <property type="term" value="P:carbohydrate metabolic process"/>
    <property type="evidence" value="ECO:0007669"/>
    <property type="project" value="InterPro"/>
</dbReference>
<dbReference type="OrthoDB" id="10036721at2759"/>
<gene>
    <name evidence="2" type="ORF">PV07_11397</name>
</gene>
<dbReference type="Gene3D" id="1.50.10.10">
    <property type="match status" value="1"/>
</dbReference>
<dbReference type="AlphaFoldDB" id="A0A0D2AE61"/>
<reference evidence="2 3" key="1">
    <citation type="submission" date="2015-01" db="EMBL/GenBank/DDBJ databases">
        <title>The Genome Sequence of Cladophialophora immunda CBS83496.</title>
        <authorList>
            <consortium name="The Broad Institute Genomics Platform"/>
            <person name="Cuomo C."/>
            <person name="de Hoog S."/>
            <person name="Gorbushina A."/>
            <person name="Stielow B."/>
            <person name="Teixiera M."/>
            <person name="Abouelleil A."/>
            <person name="Chapman S.B."/>
            <person name="Priest M."/>
            <person name="Young S.K."/>
            <person name="Wortman J."/>
            <person name="Nusbaum C."/>
            <person name="Birren B."/>
        </authorList>
    </citation>
    <scope>NUCLEOTIDE SEQUENCE [LARGE SCALE GENOMIC DNA]</scope>
    <source>
        <strain evidence="2 3">CBS 83496</strain>
    </source>
</reference>
<dbReference type="Gene3D" id="2.60.420.10">
    <property type="entry name" value="Maltose phosphorylase, domain 3"/>
    <property type="match status" value="1"/>
</dbReference>
<dbReference type="GeneID" id="27350591"/>
<dbReference type="STRING" id="569365.A0A0D2AE61"/>
<dbReference type="GO" id="GO:0003824">
    <property type="term" value="F:catalytic activity"/>
    <property type="evidence" value="ECO:0007669"/>
    <property type="project" value="UniProtKB-ARBA"/>
</dbReference>
<protein>
    <recommendedName>
        <fullName evidence="1">Alpha-L-rhamnosidase six-hairpin glycosidase domain-containing protein</fullName>
    </recommendedName>
</protein>
<dbReference type="HOGENOM" id="CLU_007933_3_0_1"/>
<dbReference type="PANTHER" id="PTHR34987:SF6">
    <property type="entry name" value="ALPHA-L-RHAMNOSIDASE SIX-HAIRPIN GLYCOSIDASE DOMAIN-CONTAINING PROTEIN"/>
    <property type="match status" value="1"/>
</dbReference>
<keyword evidence="3" id="KW-1185">Reference proteome</keyword>
<evidence type="ECO:0000313" key="2">
    <source>
        <dbReference type="EMBL" id="KIW23177.1"/>
    </source>
</evidence>
<dbReference type="Pfam" id="PF17389">
    <property type="entry name" value="Bac_rhamnosid6H"/>
    <property type="match status" value="1"/>
</dbReference>
<evidence type="ECO:0000259" key="1">
    <source>
        <dbReference type="Pfam" id="PF17389"/>
    </source>
</evidence>
<sequence length="706" mass="76594">MREFWSYDVARIYLFSRTNCSMLFTLFVLILCYLSSMTSAVRYTEYILTPSSRTLYPVSVYNINGTVKNAAGLVNSTAAATFTGQCAATYDFGKNIAGIVSFDFNTSGDAGETHIGISFTESSLWISSEGCDATADAGIDQALWFEISGAGHRQASKEHQRGGFRYLSVYHNSTDDVRLSNLSVHFTAVPQKRESDLQAYTGFFHTNDEQLNRVWYAGAYTNELCTIDPTAGDALNYLGTINSSSTINSPLPWYLNYTIATGASVLVDGAKRDRLVWPGDMSIAVPSIFVSTNDLSTVRNSLDSLLRLQNSSTGALPYAGVPFGQAMPVFSFTYHLYSLIGIYDYYLYSGDEAYLARNWERFKFGLNYSISFIDPSGMANVTTSADWLRFGMGAHNIEANAILYHTLNLGATLANVMNDTTVSAWSRYAAGIKNATNAQLWDPDANLYRDNDTTPFTELHPQDGNAWAVISNLTTSSAQNINISNALAARWGPYGAPAPEAAATVSPFISGFELQAHYLAGQASNAVRLMKLMWGDFMLDDPRMTNSTFIEGYSTNGDLHYAPYSNDPRISHAHGWATGPTNALTFYAAGLQVTGAAGRTWKISPMLGGLAFAEAGFQSPLGLFEINATSVENGGLNVTFNTPAQTTGSVIFAHQTGVRGHVIVSKVQGGTRLTKRVTISLGGAGTTEIHGLRGGSYEASLIVHQV</sequence>
<dbReference type="InterPro" id="IPR012341">
    <property type="entry name" value="6hp_glycosidase-like_sf"/>
</dbReference>
<name>A0A0D2AE61_9EURO</name>
<dbReference type="EMBL" id="KN847046">
    <property type="protein sequence ID" value="KIW23177.1"/>
    <property type="molecule type" value="Genomic_DNA"/>
</dbReference>
<evidence type="ECO:0000313" key="3">
    <source>
        <dbReference type="Proteomes" id="UP000054466"/>
    </source>
</evidence>
<dbReference type="InterPro" id="IPR035396">
    <property type="entry name" value="Bac_rhamnosid6H"/>
</dbReference>
<proteinExistence type="predicted"/>
<dbReference type="SUPFAM" id="SSF48208">
    <property type="entry name" value="Six-hairpin glycosidases"/>
    <property type="match status" value="1"/>
</dbReference>
<dbReference type="RefSeq" id="XP_016243393.1">
    <property type="nucleotide sequence ID" value="XM_016398831.1"/>
</dbReference>
<dbReference type="Proteomes" id="UP000054466">
    <property type="component" value="Unassembled WGS sequence"/>
</dbReference>
<dbReference type="PANTHER" id="PTHR34987">
    <property type="entry name" value="C, PUTATIVE (AFU_ORTHOLOGUE AFUA_3G02880)-RELATED"/>
    <property type="match status" value="1"/>
</dbReference>